<dbReference type="Pfam" id="PF13149">
    <property type="entry name" value="Mfa_like_1"/>
    <property type="match status" value="1"/>
</dbReference>
<gene>
    <name evidence="1" type="ORF">DXA63_16730</name>
</gene>
<accession>A0AA92UJ05</accession>
<comment type="caution">
    <text evidence="1">The sequence shown here is derived from an EMBL/GenBank/DDBJ whole genome shotgun (WGS) entry which is preliminary data.</text>
</comment>
<protein>
    <submittedName>
        <fullName evidence="1">Uncharacterized protein</fullName>
    </submittedName>
</protein>
<evidence type="ECO:0000313" key="1">
    <source>
        <dbReference type="EMBL" id="RGX87074.1"/>
    </source>
</evidence>
<proteinExistence type="predicted"/>
<dbReference type="AlphaFoldDB" id="A0AA92UJ05"/>
<name>A0AA92UJ05_9BACT</name>
<dbReference type="Proteomes" id="UP000285604">
    <property type="component" value="Unassembled WGS sequence"/>
</dbReference>
<sequence>MLIFRRFFNSANRYDKVSKDNQKLEFEVNSDITAQKDLLWANNAINQTKDNNSKNKVKFHFYHALSRLGYTVKLYGNGDYSSNKATFTVNKITLAGSSDGTSKNAFYKKETIDLALATDEPTLWDTSLSSTNDDKQNFDLVSSDQLLGKDGINSGKNYLFVIPQDFSGADELYVYVKYTINYSDGTPSVINTVYKKLTTNFKQGKAYMLNLTLGLPIEFDVDVVEGWGTETAFRMLMVLILGIDKNNEFKLS</sequence>
<evidence type="ECO:0000313" key="2">
    <source>
        <dbReference type="Proteomes" id="UP000285604"/>
    </source>
</evidence>
<organism evidence="1 2">
    <name type="scientific">Segatella copri</name>
    <dbReference type="NCBI Taxonomy" id="165179"/>
    <lineage>
        <taxon>Bacteria</taxon>
        <taxon>Pseudomonadati</taxon>
        <taxon>Bacteroidota</taxon>
        <taxon>Bacteroidia</taxon>
        <taxon>Bacteroidales</taxon>
        <taxon>Prevotellaceae</taxon>
        <taxon>Segatella</taxon>
    </lineage>
</organism>
<reference evidence="1 2" key="1">
    <citation type="submission" date="2018-08" db="EMBL/GenBank/DDBJ databases">
        <title>A genome reference for cultivated species of the human gut microbiota.</title>
        <authorList>
            <person name="Zou Y."/>
            <person name="Xue W."/>
            <person name="Luo G."/>
        </authorList>
    </citation>
    <scope>NUCLEOTIDE SEQUENCE [LARGE SCALE GENOMIC DNA]</scope>
    <source>
        <strain evidence="1 2">OF03-3</strain>
    </source>
</reference>
<dbReference type="InterPro" id="IPR025049">
    <property type="entry name" value="Mfa-like_1"/>
</dbReference>
<dbReference type="EMBL" id="QSCI01000179">
    <property type="protein sequence ID" value="RGX87074.1"/>
    <property type="molecule type" value="Genomic_DNA"/>
</dbReference>